<dbReference type="InterPro" id="IPR013760">
    <property type="entry name" value="Topo_IIA-like_dom_sf"/>
</dbReference>
<keyword evidence="6" id="KW-0799">Topoisomerase</keyword>
<evidence type="ECO:0000313" key="10">
    <source>
        <dbReference type="EMBL" id="XCC45373.1"/>
    </source>
</evidence>
<dbReference type="EMBL" id="CP158689">
    <property type="protein sequence ID" value="XCC45373.1"/>
    <property type="molecule type" value="Genomic_DNA"/>
</dbReference>
<accession>A0AAU7ZYC0</accession>
<dbReference type="AlphaFoldDB" id="A0AAU7ZYC0"/>
<comment type="catalytic activity">
    <reaction evidence="1">
        <text>ATP-dependent breakage, passage and rejoining of double-stranded DNA.</text>
        <dbReference type="EC" id="5.6.2.2"/>
    </reaction>
</comment>
<dbReference type="GO" id="GO:0005524">
    <property type="term" value="F:ATP binding"/>
    <property type="evidence" value="ECO:0007669"/>
    <property type="project" value="UniProtKB-KW"/>
</dbReference>
<evidence type="ECO:0000259" key="9">
    <source>
        <dbReference type="Pfam" id="PF00986"/>
    </source>
</evidence>
<dbReference type="Pfam" id="PF00986">
    <property type="entry name" value="DNA_gyraseB_C"/>
    <property type="match status" value="1"/>
</dbReference>
<dbReference type="Gene3D" id="3.40.50.670">
    <property type="match status" value="1"/>
</dbReference>
<protein>
    <recommendedName>
        <fullName evidence="3">DNA topoisomerase (ATP-hydrolyzing)</fullName>
        <ecNumber evidence="3">5.6.2.2</ecNumber>
    </recommendedName>
</protein>
<sequence length="79" mass="9629">MINKYKNKKIFIQRYKGLGEMNSNQLWDTTMNPKKRILKKIYIKNNKKTKKLFNTLMGNNIILRKKFINKYYKKANINI</sequence>
<proteinExistence type="inferred from homology"/>
<feature type="domain" description="DNA gyrase B subunit C-terminal" evidence="9">
    <location>
        <begin position="8"/>
        <end position="69"/>
    </location>
</feature>
<organism evidence="10">
    <name type="scientific">Candidatus Shikimatogenerans sp. Ttur</name>
    <dbReference type="NCBI Taxonomy" id="3158569"/>
    <lineage>
        <taxon>Bacteria</taxon>
        <taxon>Pseudomonadati</taxon>
        <taxon>Bacteroidota</taxon>
        <taxon>Flavobacteriia</taxon>
        <taxon>Flavobacteriales</taxon>
        <taxon>Candidatus Shikimatogenerans</taxon>
    </lineage>
</organism>
<evidence type="ECO:0000256" key="6">
    <source>
        <dbReference type="ARBA" id="ARBA00023029"/>
    </source>
</evidence>
<keyword evidence="4" id="KW-0547">Nucleotide-binding</keyword>
<dbReference type="EC" id="5.6.2.2" evidence="3"/>
<keyword evidence="8" id="KW-0413">Isomerase</keyword>
<evidence type="ECO:0000256" key="3">
    <source>
        <dbReference type="ARBA" id="ARBA00012895"/>
    </source>
</evidence>
<reference evidence="10" key="1">
    <citation type="submission" date="2024-06" db="EMBL/GenBank/DDBJ databases">
        <title>Diversity, functionality, and evolutionary history of bacterial symbionts in false click beetles (Coleoptera, Throscidae).</title>
        <authorList>
            <person name="Wierz J.C."/>
            <person name="Malm H."/>
            <person name="Kaltenpoth M."/>
            <person name="Engl T."/>
        </authorList>
    </citation>
    <scope>NUCLEOTIDE SEQUENCE</scope>
    <source>
        <strain evidence="10">Ttur</strain>
    </source>
</reference>
<dbReference type="PANTHER" id="PTHR45866">
    <property type="entry name" value="DNA GYRASE/TOPOISOMERASE SUBUNIT B"/>
    <property type="match status" value="1"/>
</dbReference>
<gene>
    <name evidence="10" type="ORF">ABUS76_00235</name>
</gene>
<dbReference type="GO" id="GO:0006265">
    <property type="term" value="P:DNA topological change"/>
    <property type="evidence" value="ECO:0007669"/>
    <property type="project" value="InterPro"/>
</dbReference>
<dbReference type="GO" id="GO:0003677">
    <property type="term" value="F:DNA binding"/>
    <property type="evidence" value="ECO:0007669"/>
    <property type="project" value="UniProtKB-KW"/>
</dbReference>
<dbReference type="SUPFAM" id="SSF56719">
    <property type="entry name" value="Type II DNA topoisomerase"/>
    <property type="match status" value="1"/>
</dbReference>
<evidence type="ECO:0000256" key="5">
    <source>
        <dbReference type="ARBA" id="ARBA00022840"/>
    </source>
</evidence>
<keyword evidence="5" id="KW-0067">ATP-binding</keyword>
<comment type="similarity">
    <text evidence="2">Belongs to the type II topoisomerase GyrB family.</text>
</comment>
<name>A0AAU7ZYC0_9FLAO</name>
<evidence type="ECO:0000256" key="1">
    <source>
        <dbReference type="ARBA" id="ARBA00000185"/>
    </source>
</evidence>
<dbReference type="InterPro" id="IPR002288">
    <property type="entry name" value="DNA_gyrase_B_C"/>
</dbReference>
<dbReference type="GO" id="GO:0003918">
    <property type="term" value="F:DNA topoisomerase type II (double strand cut, ATP-hydrolyzing) activity"/>
    <property type="evidence" value="ECO:0007669"/>
    <property type="project" value="UniProtKB-EC"/>
</dbReference>
<evidence type="ECO:0000256" key="7">
    <source>
        <dbReference type="ARBA" id="ARBA00023125"/>
    </source>
</evidence>
<dbReference type="InterPro" id="IPR013759">
    <property type="entry name" value="Topo_IIA_B_C"/>
</dbReference>
<evidence type="ECO:0000256" key="8">
    <source>
        <dbReference type="ARBA" id="ARBA00023235"/>
    </source>
</evidence>
<dbReference type="PANTHER" id="PTHR45866:SF1">
    <property type="entry name" value="DNA GYRASE SUBUNIT B, MITOCHONDRIAL"/>
    <property type="match status" value="1"/>
</dbReference>
<keyword evidence="7" id="KW-0238">DNA-binding</keyword>
<evidence type="ECO:0000256" key="2">
    <source>
        <dbReference type="ARBA" id="ARBA00010708"/>
    </source>
</evidence>
<evidence type="ECO:0000256" key="4">
    <source>
        <dbReference type="ARBA" id="ARBA00022741"/>
    </source>
</evidence>